<reference evidence="3" key="1">
    <citation type="submission" date="2022-10" db="EMBL/GenBank/DDBJ databases">
        <authorList>
            <person name="Chen Y."/>
            <person name="Dougan E. K."/>
            <person name="Chan C."/>
            <person name="Rhodes N."/>
            <person name="Thang M."/>
        </authorList>
    </citation>
    <scope>NUCLEOTIDE SEQUENCE</scope>
</reference>
<feature type="domain" description="PAZ" evidence="1">
    <location>
        <begin position="369"/>
        <end position="474"/>
    </location>
</feature>
<protein>
    <submittedName>
        <fullName evidence="5">CCHC-type domain-containing protein</fullName>
    </submittedName>
</protein>
<dbReference type="InterPro" id="IPR003100">
    <property type="entry name" value="PAZ_dom"/>
</dbReference>
<evidence type="ECO:0000313" key="5">
    <source>
        <dbReference type="EMBL" id="CAL4766871.1"/>
    </source>
</evidence>
<dbReference type="Gene3D" id="3.40.50.2300">
    <property type="match status" value="1"/>
</dbReference>
<dbReference type="Pfam" id="PF02170">
    <property type="entry name" value="PAZ"/>
    <property type="match status" value="1"/>
</dbReference>
<dbReference type="Pfam" id="PF02171">
    <property type="entry name" value="Piwi"/>
    <property type="match status" value="1"/>
</dbReference>
<reference evidence="4" key="2">
    <citation type="submission" date="2024-04" db="EMBL/GenBank/DDBJ databases">
        <authorList>
            <person name="Chen Y."/>
            <person name="Shah S."/>
            <person name="Dougan E. K."/>
            <person name="Thang M."/>
            <person name="Chan C."/>
        </authorList>
    </citation>
    <scope>NUCLEOTIDE SEQUENCE [LARGE SCALE GENOMIC DNA]</scope>
</reference>
<comment type="caution">
    <text evidence="3">The sequence shown here is derived from an EMBL/GenBank/DDBJ whole genome shotgun (WGS) entry which is preliminary data.</text>
</comment>
<sequence>MATVKRRLRSALTNLYPIQFVETTDRHLRISIFHCTFYDAEAQQPMLPREETELKRTIFDVPRRLKKQQAIKDALGVTTLEFGGDCAAGLCCERPGNTAPGPAVADAGRLQIEELVINDLDRYEVQVDDWLPCVVRAITEKGIEVDLYAPGSFFCEDLGHWGPKTVTVDQLRARQWEVCRGEVLRIPEGEVMTLHTGQHLWVQSRGPGQDEPAGRLEMGEGSSLRCEGGTVDNEGILSFFVSVPLQHGLRRYRLEIESTKTVLVDCVEGIPELPVEERSVALQCFSWIFERVYRQMQLRTLGGCGWYLADEGRTLTFGPDRNTSPRVFLYKGFLASSVYVRAGPCLKVDISVRLIQSQTALARLNFFRDLLIQHHRDQNLPMPSKVEMDAFLQKRMVGRTCMSRHNQIHYKIQKVCIDMDPSASFPFEDGEITYLEYFLRRHGITLQRKQPMLYCPFRAKQEVYLPAEIAFLTGLDDEWKQDKDFAAEIWHGLRHIPEEHWRLQARLMTGLNETKQGEALREWGVKVASKPITVNFGELPQEPVYFSPKVEEYFQQLRVPPPELAIKTSRYGFERRPWPEVWTRPGESITLGRWLIFAPAGDKDVVEHFILEIEPMVGELRSAEDTGNKIDISKPTVVLISASSVSGWVKKLLAYQPPWGKDLTDFVLLAIPQGKRRDQYYYQLKSLLTFQWDHCCPSQLVLSSTLQRETQRMQVWRSILQQILVKKGAFLWAIDPLPYVGRSIMVVGLDTIKAGKEAPVLQALTASCNVYFTSYYSTWRVAEDPHGGQAGSLMKEALLHFYQKMRRMPDTVIIYRGGVSESQEMLLMEEEIHEPCEASGILAAFDSLQAEAGGELDSWRSKVTMAYIMVKRSVSSRFMADDGDNLPSGSYITDDAVMPGGKVPENTVRLDFYMVSQTYVVGTARPTLYSVLYNTLTLTKLEMIQLTHRLCGVYMTFPGMVSIPAPLKYAAKLLSLLSKRRPRLWSFQVPAGAQRANRKTEALEAEPLLRVSIASGGMDSVLTDKQNADAKWKAQIDLPWHKLEADYVGDVSSVGTAINVDTTKKIARHCFICQSLDHLSAECPEKVCKRPLPWVQEVCCKDKVPCNPSNVEASAQSSISSRLSVVITTSPVPSHPSTMMIEAVLASFQRVDGLAECPLIIVCDGFKVVKKTTWKAGKVTEEKAANYEKYKENLKKLQDDGHLPAGSKLIILQGHNGQAMAVKAALQEVETPLVCIHQHDLEFSFNFSLDKVLDILEDKKNPVKYVGLPLLVNLHYEAIAFQHHGVKVKPEVFHEITLMPIVFWYDSTHIAVVEHYKSLVFGPSETYAAGNFVEETFGVRQRNDIMTNGMDGMEGVHARYGTYHCISLSPDGSRRPLICHLNGVRFLTPEQREALGYPPDPPVEFYPSRTMTSRKDRKVRHILDNVLELADVHMEFSAAVRNILSKLLNDTRSGPGRVDVLIIS</sequence>
<keyword evidence="6" id="KW-1185">Reference proteome</keyword>
<dbReference type="SMART" id="SM00949">
    <property type="entry name" value="PAZ"/>
    <property type="match status" value="1"/>
</dbReference>
<feature type="domain" description="Piwi" evidence="2">
    <location>
        <begin position="697"/>
        <end position="982"/>
    </location>
</feature>
<dbReference type="OrthoDB" id="445525at2759"/>
<evidence type="ECO:0000259" key="1">
    <source>
        <dbReference type="PROSITE" id="PS50821"/>
    </source>
</evidence>
<dbReference type="InterPro" id="IPR036085">
    <property type="entry name" value="PAZ_dom_sf"/>
</dbReference>
<name>A0A9P1BU74_9DINO</name>
<dbReference type="EMBL" id="CAMXCT010000496">
    <property type="protein sequence ID" value="CAI3979559.1"/>
    <property type="molecule type" value="Genomic_DNA"/>
</dbReference>
<dbReference type="Proteomes" id="UP001152797">
    <property type="component" value="Unassembled WGS sequence"/>
</dbReference>
<proteinExistence type="predicted"/>
<dbReference type="PROSITE" id="PS50822">
    <property type="entry name" value="PIWI"/>
    <property type="match status" value="1"/>
</dbReference>
<dbReference type="SUPFAM" id="SSF101690">
    <property type="entry name" value="PAZ domain"/>
    <property type="match status" value="1"/>
</dbReference>
<dbReference type="Gene3D" id="3.30.420.10">
    <property type="entry name" value="Ribonuclease H-like superfamily/Ribonuclease H"/>
    <property type="match status" value="1"/>
</dbReference>
<evidence type="ECO:0000313" key="3">
    <source>
        <dbReference type="EMBL" id="CAI3979559.1"/>
    </source>
</evidence>
<evidence type="ECO:0000313" key="6">
    <source>
        <dbReference type="Proteomes" id="UP001152797"/>
    </source>
</evidence>
<evidence type="ECO:0000313" key="4">
    <source>
        <dbReference type="EMBL" id="CAL1132934.1"/>
    </source>
</evidence>
<dbReference type="EMBL" id="CAMXCT020000496">
    <property type="protein sequence ID" value="CAL1132934.1"/>
    <property type="molecule type" value="Genomic_DNA"/>
</dbReference>
<dbReference type="GO" id="GO:0003723">
    <property type="term" value="F:RNA binding"/>
    <property type="evidence" value="ECO:0007669"/>
    <property type="project" value="InterPro"/>
</dbReference>
<dbReference type="PANTHER" id="PTHR22891">
    <property type="entry name" value="EUKARYOTIC TRANSLATION INITIATION FACTOR 2C"/>
    <property type="match status" value="1"/>
</dbReference>
<dbReference type="PROSITE" id="PS50821">
    <property type="entry name" value="PAZ"/>
    <property type="match status" value="1"/>
</dbReference>
<dbReference type="InterPro" id="IPR036397">
    <property type="entry name" value="RNaseH_sf"/>
</dbReference>
<dbReference type="Gene3D" id="2.170.260.10">
    <property type="entry name" value="paz domain"/>
    <property type="match status" value="1"/>
</dbReference>
<dbReference type="SUPFAM" id="SSF53098">
    <property type="entry name" value="Ribonuclease H-like"/>
    <property type="match status" value="1"/>
</dbReference>
<dbReference type="SMART" id="SM00950">
    <property type="entry name" value="Piwi"/>
    <property type="match status" value="1"/>
</dbReference>
<evidence type="ECO:0000259" key="2">
    <source>
        <dbReference type="PROSITE" id="PS50822"/>
    </source>
</evidence>
<dbReference type="EMBL" id="CAMXCT030000496">
    <property type="protein sequence ID" value="CAL4766871.1"/>
    <property type="molecule type" value="Genomic_DNA"/>
</dbReference>
<accession>A0A9P1BU74</accession>
<gene>
    <name evidence="3" type="ORF">C1SCF055_LOCUS7500</name>
</gene>
<dbReference type="InterPro" id="IPR003165">
    <property type="entry name" value="Piwi"/>
</dbReference>
<organism evidence="3">
    <name type="scientific">Cladocopium goreaui</name>
    <dbReference type="NCBI Taxonomy" id="2562237"/>
    <lineage>
        <taxon>Eukaryota</taxon>
        <taxon>Sar</taxon>
        <taxon>Alveolata</taxon>
        <taxon>Dinophyceae</taxon>
        <taxon>Suessiales</taxon>
        <taxon>Symbiodiniaceae</taxon>
        <taxon>Cladocopium</taxon>
    </lineage>
</organism>
<dbReference type="InterPro" id="IPR012337">
    <property type="entry name" value="RNaseH-like_sf"/>
</dbReference>